<feature type="region of interest" description="Disordered" evidence="1">
    <location>
        <begin position="1"/>
        <end position="29"/>
    </location>
</feature>
<name>A0ABQ4F0D4_9ACTN</name>
<feature type="compositionally biased region" description="Basic and acidic residues" evidence="1">
    <location>
        <begin position="7"/>
        <end position="28"/>
    </location>
</feature>
<dbReference type="Proteomes" id="UP000621500">
    <property type="component" value="Unassembled WGS sequence"/>
</dbReference>
<evidence type="ECO:0000313" key="2">
    <source>
        <dbReference type="EMBL" id="GIH00325.1"/>
    </source>
</evidence>
<gene>
    <name evidence="2" type="ORF">Pma05_68970</name>
</gene>
<organism evidence="2 3">
    <name type="scientific">Plantactinospora mayteni</name>
    <dbReference type="NCBI Taxonomy" id="566021"/>
    <lineage>
        <taxon>Bacteria</taxon>
        <taxon>Bacillati</taxon>
        <taxon>Actinomycetota</taxon>
        <taxon>Actinomycetes</taxon>
        <taxon>Micromonosporales</taxon>
        <taxon>Micromonosporaceae</taxon>
        <taxon>Plantactinospora</taxon>
    </lineage>
</organism>
<evidence type="ECO:0000313" key="3">
    <source>
        <dbReference type="Proteomes" id="UP000621500"/>
    </source>
</evidence>
<accession>A0ABQ4F0D4</accession>
<evidence type="ECO:0000256" key="1">
    <source>
        <dbReference type="SAM" id="MobiDB-lite"/>
    </source>
</evidence>
<evidence type="ECO:0008006" key="4">
    <source>
        <dbReference type="Google" id="ProtNLM"/>
    </source>
</evidence>
<feature type="region of interest" description="Disordered" evidence="1">
    <location>
        <begin position="182"/>
        <end position="260"/>
    </location>
</feature>
<reference evidence="2 3" key="1">
    <citation type="submission" date="2021-01" db="EMBL/GenBank/DDBJ databases">
        <title>Whole genome shotgun sequence of Plantactinospora mayteni NBRC 109088.</title>
        <authorList>
            <person name="Komaki H."/>
            <person name="Tamura T."/>
        </authorList>
    </citation>
    <scope>NUCLEOTIDE SEQUENCE [LARGE SCALE GENOMIC DNA]</scope>
    <source>
        <strain evidence="2 3">NBRC 109088</strain>
    </source>
</reference>
<sequence>MQQFEPQRQHPDPRAAQRPPSGREKADWKPPVFRAQLVSIGAPLLGAGLGFVIGQHTPLGPMTGAAVGALVGQAGEAVADAMMTRPGSGDNQDPDQLIALAAARVVKTALAMAGGAVGAGIAPAIPLVGVMVTAGLGASIGEYFVKLAKGSSQKPEEDIGKRDTLKLGRLSTGQLLMNDVSQKPTKPLSEQQAAPGQPTALDRDATDKLPRVKQADARRPPNAQRRTAGAEPGRTQHPRPQRGREPSSDQGGRSDPGSGR</sequence>
<keyword evidence="3" id="KW-1185">Reference proteome</keyword>
<comment type="caution">
    <text evidence="2">The sequence shown here is derived from an EMBL/GenBank/DDBJ whole genome shotgun (WGS) entry which is preliminary data.</text>
</comment>
<feature type="compositionally biased region" description="Polar residues" evidence="1">
    <location>
        <begin position="182"/>
        <end position="194"/>
    </location>
</feature>
<dbReference type="EMBL" id="BONX01000052">
    <property type="protein sequence ID" value="GIH00325.1"/>
    <property type="molecule type" value="Genomic_DNA"/>
</dbReference>
<proteinExistence type="predicted"/>
<protein>
    <recommendedName>
        <fullName evidence="4">Glycine zipper domain-containing protein</fullName>
    </recommendedName>
</protein>
<dbReference type="RefSeq" id="WP_203861649.1">
    <property type="nucleotide sequence ID" value="NZ_BAAAZQ010000022.1"/>
</dbReference>
<feature type="compositionally biased region" description="Basic and acidic residues" evidence="1">
    <location>
        <begin position="201"/>
        <end position="219"/>
    </location>
</feature>